<dbReference type="SMR" id="A0A2G8RU55"/>
<evidence type="ECO:0000256" key="4">
    <source>
        <dbReference type="ARBA" id="ARBA00022679"/>
    </source>
</evidence>
<sequence>MGATSMLTLLLTHPFEFRTLIQYKVWHEPKRDITQVSEHPTSGWDRPTMRRCWEFLDQTSRSFSGVIKELEGDLARVVCLFYLVLRGLDTIEDDMTLPDEQKQPLLRQFHKLAVKPGWTFDECGPKEKDRQLLVEWTNVSEELNRLDASYRDIIIDITEKMQTGMADYAHKAATTKSIYIETVDEYNLYCHYVAGLVGEGLTRFWAASGKEAEWLGDQLELTNAMGLMLQKTNIIRDFREDAEERRFFWPREIWGRDAYGKAVGRATGFREMRELYQAGNEKQALWVQSGMVVDVLGHATDSLDYLRLLTKQSIFCFCAIPQTMAMATLSLCFMNYDMFHNHIKIRRAEAASLIMKSTNPRDVAYIFRDYARKIHARAVPDDPSFLRLSVACSKIEQWCERHYPSFVRIQQVSGGVAFDPHDARTKVIEAAQARDRELAREKRMAELREKTGKLERKPAEETSPVEMMLYVGGAFVVVIAITLGFAWILIRYFG</sequence>
<organism evidence="6 7">
    <name type="scientific">Ganoderma sinense ZZ0214-1</name>
    <dbReference type="NCBI Taxonomy" id="1077348"/>
    <lineage>
        <taxon>Eukaryota</taxon>
        <taxon>Fungi</taxon>
        <taxon>Dikarya</taxon>
        <taxon>Basidiomycota</taxon>
        <taxon>Agaricomycotina</taxon>
        <taxon>Agaricomycetes</taxon>
        <taxon>Polyporales</taxon>
        <taxon>Polyporaceae</taxon>
        <taxon>Ganoderma</taxon>
    </lineage>
</organism>
<dbReference type="InterPro" id="IPR033904">
    <property type="entry name" value="Trans_IPPS_HH"/>
</dbReference>
<dbReference type="GO" id="GO:0051996">
    <property type="term" value="F:squalene synthase [NAD(P)H] activity"/>
    <property type="evidence" value="ECO:0007669"/>
    <property type="project" value="UniProtKB-EC"/>
</dbReference>
<evidence type="ECO:0000256" key="2">
    <source>
        <dbReference type="ARBA" id="ARBA00006251"/>
    </source>
</evidence>
<reference evidence="6 7" key="1">
    <citation type="journal article" date="2015" name="Sci. Rep.">
        <title>Chromosome-level genome map provides insights into diverse defense mechanisms in the medicinal fungus Ganoderma sinense.</title>
        <authorList>
            <person name="Zhu Y."/>
            <person name="Xu J."/>
            <person name="Sun C."/>
            <person name="Zhou S."/>
            <person name="Xu H."/>
            <person name="Nelson D.R."/>
            <person name="Qian J."/>
            <person name="Song J."/>
            <person name="Luo H."/>
            <person name="Xiang L."/>
            <person name="Li Y."/>
            <person name="Xu Z."/>
            <person name="Ji A."/>
            <person name="Wang L."/>
            <person name="Lu S."/>
            <person name="Hayward A."/>
            <person name="Sun W."/>
            <person name="Li X."/>
            <person name="Schwartz D.C."/>
            <person name="Wang Y."/>
            <person name="Chen S."/>
        </authorList>
    </citation>
    <scope>NUCLEOTIDE SEQUENCE [LARGE SCALE GENOMIC DNA]</scope>
    <source>
        <strain evidence="6 7">ZZ0214-1</strain>
    </source>
</reference>
<dbReference type="Proteomes" id="UP000230002">
    <property type="component" value="Unassembled WGS sequence"/>
</dbReference>
<accession>A0A2G8RU55</accession>
<dbReference type="NCBIfam" id="TIGR01559">
    <property type="entry name" value="squal_synth"/>
    <property type="match status" value="1"/>
</dbReference>
<evidence type="ECO:0000313" key="6">
    <source>
        <dbReference type="EMBL" id="PIL24868.1"/>
    </source>
</evidence>
<dbReference type="InterPro" id="IPR008949">
    <property type="entry name" value="Isoprenoid_synthase_dom_sf"/>
</dbReference>
<comment type="cofactor">
    <cofactor evidence="1">
        <name>Mg(2+)</name>
        <dbReference type="ChEBI" id="CHEBI:18420"/>
    </cofactor>
</comment>
<protein>
    <recommendedName>
        <fullName evidence="3">squalene synthase</fullName>
        <ecNumber evidence="3">2.5.1.21</ecNumber>
    </recommendedName>
</protein>
<name>A0A2G8RU55_9APHY</name>
<dbReference type="InterPro" id="IPR019845">
    <property type="entry name" value="Squalene/phytoene_synthase_CS"/>
</dbReference>
<dbReference type="SFLD" id="SFLDG01018">
    <property type="entry name" value="Squalene/Phytoene_Synthase_Lik"/>
    <property type="match status" value="1"/>
</dbReference>
<dbReference type="GO" id="GO:0005789">
    <property type="term" value="C:endoplasmic reticulum membrane"/>
    <property type="evidence" value="ECO:0007669"/>
    <property type="project" value="TreeGrafter"/>
</dbReference>
<dbReference type="SUPFAM" id="SSF48576">
    <property type="entry name" value="Terpenoid synthases"/>
    <property type="match status" value="1"/>
</dbReference>
<dbReference type="PANTHER" id="PTHR11626">
    <property type="entry name" value="FARNESYL-DIPHOSPHATE FARNESYLTRANSFERASE"/>
    <property type="match status" value="1"/>
</dbReference>
<dbReference type="SFLD" id="SFLDS00005">
    <property type="entry name" value="Isoprenoid_Synthase_Type_I"/>
    <property type="match status" value="1"/>
</dbReference>
<dbReference type="Gene3D" id="1.10.600.10">
    <property type="entry name" value="Farnesyl Diphosphate Synthase"/>
    <property type="match status" value="1"/>
</dbReference>
<dbReference type="EMBL" id="AYKW01000056">
    <property type="protein sequence ID" value="PIL24868.1"/>
    <property type="molecule type" value="Genomic_DNA"/>
</dbReference>
<evidence type="ECO:0000313" key="7">
    <source>
        <dbReference type="Proteomes" id="UP000230002"/>
    </source>
</evidence>
<gene>
    <name evidence="6" type="ORF">GSI_12755</name>
</gene>
<dbReference type="STRING" id="1077348.A0A2G8RU55"/>
<keyword evidence="7" id="KW-1185">Reference proteome</keyword>
<dbReference type="FunFam" id="1.10.600.10:FF:000023">
    <property type="entry name" value="Squalene synthase"/>
    <property type="match status" value="1"/>
</dbReference>
<keyword evidence="5" id="KW-1133">Transmembrane helix</keyword>
<dbReference type="OrthoDB" id="431150at2759"/>
<dbReference type="InterPro" id="IPR006449">
    <property type="entry name" value="Squal_synth-like"/>
</dbReference>
<dbReference type="InterPro" id="IPR002060">
    <property type="entry name" value="Squ/phyt_synthse"/>
</dbReference>
<keyword evidence="5" id="KW-0472">Membrane</keyword>
<dbReference type="Pfam" id="PF00494">
    <property type="entry name" value="SQS_PSY"/>
    <property type="match status" value="1"/>
</dbReference>
<keyword evidence="5" id="KW-0812">Transmembrane</keyword>
<dbReference type="GO" id="GO:0045338">
    <property type="term" value="P:farnesyl diphosphate metabolic process"/>
    <property type="evidence" value="ECO:0007669"/>
    <property type="project" value="InterPro"/>
</dbReference>
<comment type="caution">
    <text evidence="6">The sequence shown here is derived from an EMBL/GenBank/DDBJ whole genome shotgun (WGS) entry which is preliminary data.</text>
</comment>
<dbReference type="GO" id="GO:0006696">
    <property type="term" value="P:ergosterol biosynthetic process"/>
    <property type="evidence" value="ECO:0007669"/>
    <property type="project" value="TreeGrafter"/>
</dbReference>
<evidence type="ECO:0000256" key="3">
    <source>
        <dbReference type="ARBA" id="ARBA00012373"/>
    </source>
</evidence>
<dbReference type="EC" id="2.5.1.21" evidence="3"/>
<evidence type="ECO:0000256" key="5">
    <source>
        <dbReference type="SAM" id="Phobius"/>
    </source>
</evidence>
<dbReference type="InterPro" id="IPR044844">
    <property type="entry name" value="Trans_IPPS_euk-type"/>
</dbReference>
<keyword evidence="4" id="KW-0808">Transferase</keyword>
<dbReference type="PROSITE" id="PS01045">
    <property type="entry name" value="SQUALEN_PHYTOEN_SYN_2"/>
    <property type="match status" value="1"/>
</dbReference>
<proteinExistence type="inferred from homology"/>
<comment type="similarity">
    <text evidence="2">Belongs to the phytoene/squalene synthase family.</text>
</comment>
<dbReference type="PANTHER" id="PTHR11626:SF2">
    <property type="entry name" value="SQUALENE SYNTHASE"/>
    <property type="match status" value="1"/>
</dbReference>
<dbReference type="AlphaFoldDB" id="A0A2G8RU55"/>
<evidence type="ECO:0000256" key="1">
    <source>
        <dbReference type="ARBA" id="ARBA00001946"/>
    </source>
</evidence>
<dbReference type="CDD" id="cd00683">
    <property type="entry name" value="Trans_IPPS_HH"/>
    <property type="match status" value="1"/>
</dbReference>
<feature type="transmembrane region" description="Helical" evidence="5">
    <location>
        <begin position="467"/>
        <end position="490"/>
    </location>
</feature>